<accession>A0A0A9GQQ7</accession>
<protein>
    <submittedName>
        <fullName evidence="1">Catalytic, putative</fullName>
    </submittedName>
</protein>
<reference evidence="1" key="1">
    <citation type="submission" date="2014-09" db="EMBL/GenBank/DDBJ databases">
        <authorList>
            <person name="Magalhaes I.L.F."/>
            <person name="Oliveira U."/>
            <person name="Santos F.R."/>
            <person name="Vidigal T.H.D.A."/>
            <person name="Brescovit A.D."/>
            <person name="Santos A.J."/>
        </authorList>
    </citation>
    <scope>NUCLEOTIDE SEQUENCE</scope>
    <source>
        <tissue evidence="1">Shoot tissue taken approximately 20 cm above the soil surface</tissue>
    </source>
</reference>
<sequence length="64" mass="6885">MICIAHSSHQAGTRLGDDSSRGFFWNSFLSCPQAAFASSPRVSRTLTVIFRASNASTNASTTFL</sequence>
<reference evidence="1" key="2">
    <citation type="journal article" date="2015" name="Data Brief">
        <title>Shoot transcriptome of the giant reed, Arundo donax.</title>
        <authorList>
            <person name="Barrero R.A."/>
            <person name="Guerrero F.D."/>
            <person name="Moolhuijzen P."/>
            <person name="Goolsby J.A."/>
            <person name="Tidwell J."/>
            <person name="Bellgard S.E."/>
            <person name="Bellgard M.I."/>
        </authorList>
    </citation>
    <scope>NUCLEOTIDE SEQUENCE</scope>
    <source>
        <tissue evidence="1">Shoot tissue taken approximately 20 cm above the soil surface</tissue>
    </source>
</reference>
<dbReference type="AlphaFoldDB" id="A0A0A9GQQ7"/>
<dbReference type="EMBL" id="GBRH01171109">
    <property type="protein sequence ID" value="JAE26787.1"/>
    <property type="molecule type" value="Transcribed_RNA"/>
</dbReference>
<evidence type="ECO:0000313" key="1">
    <source>
        <dbReference type="EMBL" id="JAE26787.1"/>
    </source>
</evidence>
<name>A0A0A9GQQ7_ARUDO</name>
<organism evidence="1">
    <name type="scientific">Arundo donax</name>
    <name type="common">Giant reed</name>
    <name type="synonym">Donax arundinaceus</name>
    <dbReference type="NCBI Taxonomy" id="35708"/>
    <lineage>
        <taxon>Eukaryota</taxon>
        <taxon>Viridiplantae</taxon>
        <taxon>Streptophyta</taxon>
        <taxon>Embryophyta</taxon>
        <taxon>Tracheophyta</taxon>
        <taxon>Spermatophyta</taxon>
        <taxon>Magnoliopsida</taxon>
        <taxon>Liliopsida</taxon>
        <taxon>Poales</taxon>
        <taxon>Poaceae</taxon>
        <taxon>PACMAD clade</taxon>
        <taxon>Arundinoideae</taxon>
        <taxon>Arundineae</taxon>
        <taxon>Arundo</taxon>
    </lineage>
</organism>
<proteinExistence type="predicted"/>